<dbReference type="AlphaFoldDB" id="A0A0D2PL08"/>
<evidence type="ECO:0000256" key="2">
    <source>
        <dbReference type="SAM" id="Phobius"/>
    </source>
</evidence>
<feature type="transmembrane region" description="Helical" evidence="2">
    <location>
        <begin position="12"/>
        <end position="37"/>
    </location>
</feature>
<proteinExistence type="predicted"/>
<keyword evidence="2" id="KW-1133">Transmembrane helix</keyword>
<keyword evidence="2" id="KW-0472">Membrane</keyword>
<reference evidence="4" key="1">
    <citation type="submission" date="2014-04" db="EMBL/GenBank/DDBJ databases">
        <title>Evolutionary Origins and Diversification of the Mycorrhizal Mutualists.</title>
        <authorList>
            <consortium name="DOE Joint Genome Institute"/>
            <consortium name="Mycorrhizal Genomics Consortium"/>
            <person name="Kohler A."/>
            <person name="Kuo A."/>
            <person name="Nagy L.G."/>
            <person name="Floudas D."/>
            <person name="Copeland A."/>
            <person name="Barry K.W."/>
            <person name="Cichocki N."/>
            <person name="Veneault-Fourrey C."/>
            <person name="LaButti K."/>
            <person name="Lindquist E.A."/>
            <person name="Lipzen A."/>
            <person name="Lundell T."/>
            <person name="Morin E."/>
            <person name="Murat C."/>
            <person name="Riley R."/>
            <person name="Ohm R."/>
            <person name="Sun H."/>
            <person name="Tunlid A."/>
            <person name="Henrissat B."/>
            <person name="Grigoriev I.V."/>
            <person name="Hibbett D.S."/>
            <person name="Martin F."/>
        </authorList>
    </citation>
    <scope>NUCLEOTIDE SEQUENCE [LARGE SCALE GENOMIC DNA]</scope>
    <source>
        <strain evidence="4">FD-334 SS-4</strain>
    </source>
</reference>
<keyword evidence="2" id="KW-0812">Transmembrane</keyword>
<evidence type="ECO:0000256" key="1">
    <source>
        <dbReference type="SAM" id="MobiDB-lite"/>
    </source>
</evidence>
<sequence>MSLVDLSTFSLAEICASMLGVCPIFLVIHISLCLNPSVPDCHTVFKVQIIYIIAATLVSVIGFAITAWIIIRQRRTVWRRKQELGQVFIPPRPNPSDPPYDPSIGRPVQNVGPGAPQPQ</sequence>
<dbReference type="EMBL" id="KN817520">
    <property type="protein sequence ID" value="KJA29056.1"/>
    <property type="molecule type" value="Genomic_DNA"/>
</dbReference>
<feature type="non-terminal residue" evidence="3">
    <location>
        <position position="119"/>
    </location>
</feature>
<evidence type="ECO:0000313" key="4">
    <source>
        <dbReference type="Proteomes" id="UP000054270"/>
    </source>
</evidence>
<feature type="region of interest" description="Disordered" evidence="1">
    <location>
        <begin position="88"/>
        <end position="119"/>
    </location>
</feature>
<dbReference type="Proteomes" id="UP000054270">
    <property type="component" value="Unassembled WGS sequence"/>
</dbReference>
<evidence type="ECO:0000313" key="3">
    <source>
        <dbReference type="EMBL" id="KJA29056.1"/>
    </source>
</evidence>
<organism evidence="3 4">
    <name type="scientific">Hypholoma sublateritium (strain FD-334 SS-4)</name>
    <dbReference type="NCBI Taxonomy" id="945553"/>
    <lineage>
        <taxon>Eukaryota</taxon>
        <taxon>Fungi</taxon>
        <taxon>Dikarya</taxon>
        <taxon>Basidiomycota</taxon>
        <taxon>Agaricomycotina</taxon>
        <taxon>Agaricomycetes</taxon>
        <taxon>Agaricomycetidae</taxon>
        <taxon>Agaricales</taxon>
        <taxon>Agaricineae</taxon>
        <taxon>Strophariaceae</taxon>
        <taxon>Hypholoma</taxon>
    </lineage>
</organism>
<name>A0A0D2PL08_HYPSF</name>
<accession>A0A0D2PL08</accession>
<feature type="transmembrane region" description="Helical" evidence="2">
    <location>
        <begin position="49"/>
        <end position="71"/>
    </location>
</feature>
<feature type="compositionally biased region" description="Pro residues" evidence="1">
    <location>
        <begin position="90"/>
        <end position="101"/>
    </location>
</feature>
<gene>
    <name evidence="3" type="ORF">HYPSUDRAFT_33579</name>
</gene>
<protein>
    <submittedName>
        <fullName evidence="3">Uncharacterized protein</fullName>
    </submittedName>
</protein>
<keyword evidence="4" id="KW-1185">Reference proteome</keyword>